<dbReference type="Pfam" id="PF00962">
    <property type="entry name" value="A_deaminase"/>
    <property type="match status" value="1"/>
</dbReference>
<dbReference type="InParanoid" id="Q0UPM6"/>
<dbReference type="PANTHER" id="PTHR43114:SF7">
    <property type="entry name" value="ADENOSINE DEAMINASE DOMAIN-CONTAINING PROTEIN"/>
    <property type="match status" value="1"/>
</dbReference>
<organism evidence="6 7">
    <name type="scientific">Phaeosphaeria nodorum (strain SN15 / ATCC MYA-4574 / FGSC 10173)</name>
    <name type="common">Glume blotch fungus</name>
    <name type="synonym">Parastagonospora nodorum</name>
    <dbReference type="NCBI Taxonomy" id="321614"/>
    <lineage>
        <taxon>Eukaryota</taxon>
        <taxon>Fungi</taxon>
        <taxon>Dikarya</taxon>
        <taxon>Ascomycota</taxon>
        <taxon>Pezizomycotina</taxon>
        <taxon>Dothideomycetes</taxon>
        <taxon>Pleosporomycetidae</taxon>
        <taxon>Pleosporales</taxon>
        <taxon>Pleosporineae</taxon>
        <taxon>Phaeosphaeriaceae</taxon>
        <taxon>Parastagonospora</taxon>
    </lineage>
</organism>
<keyword evidence="4" id="KW-0862">Zinc</keyword>
<evidence type="ECO:0000256" key="1">
    <source>
        <dbReference type="ARBA" id="ARBA00001947"/>
    </source>
</evidence>
<reference evidence="7" key="1">
    <citation type="journal article" date="2007" name="Plant Cell">
        <title>Dothideomycete-plant interactions illuminated by genome sequencing and EST analysis of the wheat pathogen Stagonospora nodorum.</title>
        <authorList>
            <person name="Hane J.K."/>
            <person name="Lowe R.G."/>
            <person name="Solomon P.S."/>
            <person name="Tan K.C."/>
            <person name="Schoch C.L."/>
            <person name="Spatafora J.W."/>
            <person name="Crous P.W."/>
            <person name="Kodira C."/>
            <person name="Birren B.W."/>
            <person name="Galagan J.E."/>
            <person name="Torriani S.F."/>
            <person name="McDonald B.A."/>
            <person name="Oliver R.P."/>
        </authorList>
    </citation>
    <scope>NUCLEOTIDE SEQUENCE [LARGE SCALE GENOMIC DNA]</scope>
    <source>
        <strain evidence="7">SN15 / ATCC MYA-4574 / FGSC 10173</strain>
    </source>
</reference>
<evidence type="ECO:0000313" key="7">
    <source>
        <dbReference type="Proteomes" id="UP000001055"/>
    </source>
</evidence>
<dbReference type="VEuPathDB" id="FungiDB:JI435_062880"/>
<dbReference type="FunFam" id="3.20.20.140:FF:000039">
    <property type="entry name" value="Adenine deaminase"/>
    <property type="match status" value="1"/>
</dbReference>
<dbReference type="GO" id="GO:0000034">
    <property type="term" value="F:adenine deaminase activity"/>
    <property type="evidence" value="ECO:0000318"/>
    <property type="project" value="GO_Central"/>
</dbReference>
<dbReference type="EMBL" id="CH445333">
    <property type="protein sequence ID" value="EAT86119.2"/>
    <property type="molecule type" value="Genomic_DNA"/>
</dbReference>
<evidence type="ECO:0000259" key="5">
    <source>
        <dbReference type="Pfam" id="PF00962"/>
    </source>
</evidence>
<dbReference type="Proteomes" id="UP000001055">
    <property type="component" value="Unassembled WGS sequence"/>
</dbReference>
<dbReference type="Gene3D" id="3.20.20.140">
    <property type="entry name" value="Metal-dependent hydrolases"/>
    <property type="match status" value="1"/>
</dbReference>
<dbReference type="GeneID" id="5973544"/>
<accession>Q0UPM6</accession>
<keyword evidence="2" id="KW-0479">Metal-binding</keyword>
<feature type="domain" description="Adenosine deaminase" evidence="5">
    <location>
        <begin position="44"/>
        <end position="388"/>
    </location>
</feature>
<evidence type="ECO:0000256" key="4">
    <source>
        <dbReference type="ARBA" id="ARBA00022833"/>
    </source>
</evidence>
<gene>
    <name evidence="6" type="ORF">SNOG_06288</name>
</gene>
<dbReference type="KEGG" id="pno:SNOG_06288"/>
<dbReference type="STRING" id="321614.Q0UPM6"/>
<dbReference type="eggNOG" id="KOG1097">
    <property type="taxonomic scope" value="Eukaryota"/>
</dbReference>
<dbReference type="RefSeq" id="XP_001796665.1">
    <property type="nucleotide sequence ID" value="XM_001796613.1"/>
</dbReference>
<dbReference type="HOGENOM" id="CLU_039228_7_0_1"/>
<comment type="cofactor">
    <cofactor evidence="1">
        <name>Zn(2+)</name>
        <dbReference type="ChEBI" id="CHEBI:29105"/>
    </cofactor>
</comment>
<dbReference type="GO" id="GO:0046872">
    <property type="term" value="F:metal ion binding"/>
    <property type="evidence" value="ECO:0007669"/>
    <property type="project" value="UniProtKB-KW"/>
</dbReference>
<dbReference type="InterPro" id="IPR006330">
    <property type="entry name" value="Ado/ade_deaminase"/>
</dbReference>
<dbReference type="NCBIfam" id="TIGR01430">
    <property type="entry name" value="aden_deam"/>
    <property type="match status" value="1"/>
</dbReference>
<dbReference type="GO" id="GO:0006146">
    <property type="term" value="P:adenine catabolic process"/>
    <property type="evidence" value="ECO:0000318"/>
    <property type="project" value="GO_Central"/>
</dbReference>
<dbReference type="InterPro" id="IPR001365">
    <property type="entry name" value="A_deaminase_dom"/>
</dbReference>
<protein>
    <recommendedName>
        <fullName evidence="5">Adenosine deaminase domain-containing protein</fullName>
    </recommendedName>
</protein>
<dbReference type="SUPFAM" id="SSF51556">
    <property type="entry name" value="Metallo-dependent hydrolases"/>
    <property type="match status" value="1"/>
</dbReference>
<evidence type="ECO:0000256" key="3">
    <source>
        <dbReference type="ARBA" id="ARBA00022801"/>
    </source>
</evidence>
<sequence>MITREVHNSATTMTDVENALSVAGRGELRRALAATTDPYINAIPKVELQIHIEGIISADLKWRFSQRNGQAIPNPRTGQPFSSLDELRDSHDTLKPRTGNRMDNSEETLSFFEAYYGGFEVLKTQEDYFDLAMNYYEHAAAMNVRYAEIFFDPQGHTRVGTSWETMMEGFRRAQRKAEEALNVKSAWIMCFLRDESPESAREHYEAALKYRDMIVGIGLDSNEVNRPPSLFDEIFVRARNDGFRLTAHCDVGKSYPLEHIHQVASSIADTGADRIDHGLNAAGDANLMNLIKEKNLGMTICPWSYIRHQPLDEVFQRIRALFDVGIMIAVASDDPAFMEDTWVLENLLVVRKYCGFTNFEIQRLAENAIKMCWASEDAKRHMLRELYDIDPGT</sequence>
<keyword evidence="3" id="KW-0378">Hydrolase</keyword>
<name>Q0UPM6_PHANO</name>
<evidence type="ECO:0000256" key="2">
    <source>
        <dbReference type="ARBA" id="ARBA00022723"/>
    </source>
</evidence>
<proteinExistence type="predicted"/>
<evidence type="ECO:0000313" key="6">
    <source>
        <dbReference type="EMBL" id="EAT86119.2"/>
    </source>
</evidence>
<dbReference type="AlphaFoldDB" id="Q0UPM6"/>
<dbReference type="InterPro" id="IPR032466">
    <property type="entry name" value="Metal_Hydrolase"/>
</dbReference>
<dbReference type="GO" id="GO:0043103">
    <property type="term" value="P:hypoxanthine salvage"/>
    <property type="evidence" value="ECO:0000318"/>
    <property type="project" value="GO_Central"/>
</dbReference>
<dbReference type="PANTHER" id="PTHR43114">
    <property type="entry name" value="ADENINE DEAMINASE"/>
    <property type="match status" value="1"/>
</dbReference>